<gene>
    <name evidence="2" type="ORF">LNINA_LOCUS877</name>
</gene>
<accession>A0AAV1IXK8</accession>
<dbReference type="AlphaFoldDB" id="A0AAV1IXK8"/>
<proteinExistence type="predicted"/>
<dbReference type="EMBL" id="CAVLEF010000001">
    <property type="protein sequence ID" value="CAK1540856.1"/>
    <property type="molecule type" value="Genomic_DNA"/>
</dbReference>
<protein>
    <submittedName>
        <fullName evidence="2">Uncharacterized protein</fullName>
    </submittedName>
</protein>
<organism evidence="2 3">
    <name type="scientific">Leptosia nina</name>
    <dbReference type="NCBI Taxonomy" id="320188"/>
    <lineage>
        <taxon>Eukaryota</taxon>
        <taxon>Metazoa</taxon>
        <taxon>Ecdysozoa</taxon>
        <taxon>Arthropoda</taxon>
        <taxon>Hexapoda</taxon>
        <taxon>Insecta</taxon>
        <taxon>Pterygota</taxon>
        <taxon>Neoptera</taxon>
        <taxon>Endopterygota</taxon>
        <taxon>Lepidoptera</taxon>
        <taxon>Glossata</taxon>
        <taxon>Ditrysia</taxon>
        <taxon>Papilionoidea</taxon>
        <taxon>Pieridae</taxon>
        <taxon>Pierinae</taxon>
        <taxon>Leptosia</taxon>
    </lineage>
</organism>
<name>A0AAV1IXK8_9NEOP</name>
<comment type="caution">
    <text evidence="2">The sequence shown here is derived from an EMBL/GenBank/DDBJ whole genome shotgun (WGS) entry which is preliminary data.</text>
</comment>
<keyword evidence="3" id="KW-1185">Reference proteome</keyword>
<dbReference type="Proteomes" id="UP001497472">
    <property type="component" value="Unassembled WGS sequence"/>
</dbReference>
<feature type="region of interest" description="Disordered" evidence="1">
    <location>
        <begin position="1"/>
        <end position="84"/>
    </location>
</feature>
<feature type="compositionally biased region" description="Basic and acidic residues" evidence="1">
    <location>
        <begin position="1"/>
        <end position="27"/>
    </location>
</feature>
<evidence type="ECO:0000313" key="2">
    <source>
        <dbReference type="EMBL" id="CAK1540856.1"/>
    </source>
</evidence>
<reference evidence="2 3" key="1">
    <citation type="submission" date="2023-11" db="EMBL/GenBank/DDBJ databases">
        <authorList>
            <person name="Okamura Y."/>
        </authorList>
    </citation>
    <scope>NUCLEOTIDE SEQUENCE [LARGE SCALE GENOMIC DNA]</scope>
</reference>
<sequence length="126" mass="14107">MRFRESATEFSLKGREKESARREDEGGRNMQNGRVAPPLSGPPAPRRRSRPKTKTDNETQKPSSKTWIADGTIRRGERSRSKTKGALQLHRLLISLRCPRPHLLYAPALMNSDTAPLLTGRTSDSA</sequence>
<evidence type="ECO:0000256" key="1">
    <source>
        <dbReference type="SAM" id="MobiDB-lite"/>
    </source>
</evidence>
<evidence type="ECO:0000313" key="3">
    <source>
        <dbReference type="Proteomes" id="UP001497472"/>
    </source>
</evidence>